<dbReference type="AlphaFoldDB" id="A0A0E9PMC5"/>
<name>A0A0E9PMC5_ANGAN</name>
<evidence type="ECO:0000313" key="1">
    <source>
        <dbReference type="EMBL" id="JAH04993.1"/>
    </source>
</evidence>
<proteinExistence type="predicted"/>
<accession>A0A0E9PMC5</accession>
<reference evidence="1" key="1">
    <citation type="submission" date="2014-11" db="EMBL/GenBank/DDBJ databases">
        <authorList>
            <person name="Amaro Gonzalez C."/>
        </authorList>
    </citation>
    <scope>NUCLEOTIDE SEQUENCE</scope>
</reference>
<reference evidence="1" key="2">
    <citation type="journal article" date="2015" name="Fish Shellfish Immunol.">
        <title>Early steps in the European eel (Anguilla anguilla)-Vibrio vulnificus interaction in the gills: Role of the RtxA13 toxin.</title>
        <authorList>
            <person name="Callol A."/>
            <person name="Pajuelo D."/>
            <person name="Ebbesson L."/>
            <person name="Teles M."/>
            <person name="MacKenzie S."/>
            <person name="Amaro C."/>
        </authorList>
    </citation>
    <scope>NUCLEOTIDE SEQUENCE</scope>
</reference>
<dbReference type="EMBL" id="GBXM01103584">
    <property type="protein sequence ID" value="JAH04993.1"/>
    <property type="molecule type" value="Transcribed_RNA"/>
</dbReference>
<organism evidence="1">
    <name type="scientific">Anguilla anguilla</name>
    <name type="common">European freshwater eel</name>
    <name type="synonym">Muraena anguilla</name>
    <dbReference type="NCBI Taxonomy" id="7936"/>
    <lineage>
        <taxon>Eukaryota</taxon>
        <taxon>Metazoa</taxon>
        <taxon>Chordata</taxon>
        <taxon>Craniata</taxon>
        <taxon>Vertebrata</taxon>
        <taxon>Euteleostomi</taxon>
        <taxon>Actinopterygii</taxon>
        <taxon>Neopterygii</taxon>
        <taxon>Teleostei</taxon>
        <taxon>Anguilliformes</taxon>
        <taxon>Anguillidae</taxon>
        <taxon>Anguilla</taxon>
    </lineage>
</organism>
<sequence>MVVRKISLPSVFFGEKQLLKCAIYFKVPLKNFLKIRTLARSKTN</sequence>
<protein>
    <submittedName>
        <fullName evidence="1">Uncharacterized protein</fullName>
    </submittedName>
</protein>